<dbReference type="Proteomes" id="UP000028999">
    <property type="component" value="Unassembled WGS sequence"/>
</dbReference>
<evidence type="ECO:0000313" key="1">
    <source>
        <dbReference type="EMBL" id="CDY54191.1"/>
    </source>
</evidence>
<sequence>MSSTFTELQFEYGSLAISSTPSNGCPATHCHSVEDILTRDHATTVL</sequence>
<organism evidence="1 2">
    <name type="scientific">Brassica napus</name>
    <name type="common">Rape</name>
    <dbReference type="NCBI Taxonomy" id="3708"/>
    <lineage>
        <taxon>Eukaryota</taxon>
        <taxon>Viridiplantae</taxon>
        <taxon>Streptophyta</taxon>
        <taxon>Embryophyta</taxon>
        <taxon>Tracheophyta</taxon>
        <taxon>Spermatophyta</taxon>
        <taxon>Magnoliopsida</taxon>
        <taxon>eudicotyledons</taxon>
        <taxon>Gunneridae</taxon>
        <taxon>Pentapetalae</taxon>
        <taxon>rosids</taxon>
        <taxon>malvids</taxon>
        <taxon>Brassicales</taxon>
        <taxon>Brassicaceae</taxon>
        <taxon>Brassiceae</taxon>
        <taxon>Brassica</taxon>
    </lineage>
</organism>
<reference evidence="1 2" key="1">
    <citation type="journal article" date="2014" name="Science">
        <title>Plant genetics. Early allopolyploid evolution in the post-Neolithic Brassica napus oilseed genome.</title>
        <authorList>
            <person name="Chalhoub B."/>
            <person name="Denoeud F."/>
            <person name="Liu S."/>
            <person name="Parkin I.A."/>
            <person name="Tang H."/>
            <person name="Wang X."/>
            <person name="Chiquet J."/>
            <person name="Belcram H."/>
            <person name="Tong C."/>
            <person name="Samans B."/>
            <person name="Correa M."/>
            <person name="Da Silva C."/>
            <person name="Just J."/>
            <person name="Falentin C."/>
            <person name="Koh C.S."/>
            <person name="Le Clainche I."/>
            <person name="Bernard M."/>
            <person name="Bento P."/>
            <person name="Noel B."/>
            <person name="Labadie K."/>
            <person name="Alberti A."/>
            <person name="Charles M."/>
            <person name="Arnaud D."/>
            <person name="Guo H."/>
            <person name="Daviaud C."/>
            <person name="Alamery S."/>
            <person name="Jabbari K."/>
            <person name="Zhao M."/>
            <person name="Edger P.P."/>
            <person name="Chelaifa H."/>
            <person name="Tack D."/>
            <person name="Lassalle G."/>
            <person name="Mestiri I."/>
            <person name="Schnel N."/>
            <person name="Le Paslier M.C."/>
            <person name="Fan G."/>
            <person name="Renault V."/>
            <person name="Bayer P.E."/>
            <person name="Golicz A.A."/>
            <person name="Manoli S."/>
            <person name="Lee T.H."/>
            <person name="Thi V.H."/>
            <person name="Chalabi S."/>
            <person name="Hu Q."/>
            <person name="Fan C."/>
            <person name="Tollenaere R."/>
            <person name="Lu Y."/>
            <person name="Battail C."/>
            <person name="Shen J."/>
            <person name="Sidebottom C.H."/>
            <person name="Wang X."/>
            <person name="Canaguier A."/>
            <person name="Chauveau A."/>
            <person name="Berard A."/>
            <person name="Deniot G."/>
            <person name="Guan M."/>
            <person name="Liu Z."/>
            <person name="Sun F."/>
            <person name="Lim Y.P."/>
            <person name="Lyons E."/>
            <person name="Town C.D."/>
            <person name="Bancroft I."/>
            <person name="Wang X."/>
            <person name="Meng J."/>
            <person name="Ma J."/>
            <person name="Pires J.C."/>
            <person name="King G.J."/>
            <person name="Brunel D."/>
            <person name="Delourme R."/>
            <person name="Renard M."/>
            <person name="Aury J.M."/>
            <person name="Adams K.L."/>
            <person name="Batley J."/>
            <person name="Snowdon R.J."/>
            <person name="Tost J."/>
            <person name="Edwards D."/>
            <person name="Zhou Y."/>
            <person name="Hua W."/>
            <person name="Sharpe A.G."/>
            <person name="Paterson A.H."/>
            <person name="Guan C."/>
            <person name="Wincker P."/>
        </authorList>
    </citation>
    <scope>NUCLEOTIDE SEQUENCE [LARGE SCALE GENOMIC DNA]</scope>
    <source>
        <strain evidence="2">cv. Darmor-bzh</strain>
    </source>
</reference>
<dbReference type="EMBL" id="LK033289">
    <property type="protein sequence ID" value="CDY54191.1"/>
    <property type="molecule type" value="Genomic_DNA"/>
</dbReference>
<dbReference type="AlphaFoldDB" id="A0A078IW11"/>
<protein>
    <submittedName>
        <fullName evidence="1">BnaCnng26380D protein</fullName>
    </submittedName>
</protein>
<proteinExistence type="predicted"/>
<name>A0A078IW11_BRANA</name>
<gene>
    <name evidence="1" type="primary">BnaCnng26380D</name>
    <name evidence="1" type="ORF">GSBRNA2T00013578001</name>
</gene>
<dbReference type="Gramene" id="CDY54191">
    <property type="protein sequence ID" value="CDY54191"/>
    <property type="gene ID" value="GSBRNA2T00013578001"/>
</dbReference>
<evidence type="ECO:0000313" key="2">
    <source>
        <dbReference type="Proteomes" id="UP000028999"/>
    </source>
</evidence>
<accession>A0A078IW11</accession>
<dbReference type="PaxDb" id="3708-A0A078IW11"/>
<keyword evidence="2" id="KW-1185">Reference proteome</keyword>